<comment type="caution">
    <text evidence="2">The sequence shown here is derived from an EMBL/GenBank/DDBJ whole genome shotgun (WGS) entry which is preliminary data.</text>
</comment>
<dbReference type="RefSeq" id="WP_164332442.1">
    <property type="nucleotide sequence ID" value="NZ_JAAGMD010000396.1"/>
</dbReference>
<dbReference type="CDD" id="cd02230">
    <property type="entry name" value="cupin_HP0902-like"/>
    <property type="match status" value="1"/>
</dbReference>
<dbReference type="AlphaFoldDB" id="A0A6G3QV85"/>
<dbReference type="InterPro" id="IPR014710">
    <property type="entry name" value="RmlC-like_jellyroll"/>
</dbReference>
<evidence type="ECO:0000259" key="1">
    <source>
        <dbReference type="Pfam" id="PF07883"/>
    </source>
</evidence>
<evidence type="ECO:0000313" key="2">
    <source>
        <dbReference type="EMBL" id="NEA87134.1"/>
    </source>
</evidence>
<dbReference type="InterPro" id="IPR011051">
    <property type="entry name" value="RmlC_Cupin_sf"/>
</dbReference>
<dbReference type="PANTHER" id="PTHR37694">
    <property type="entry name" value="SLR8022 PROTEIN"/>
    <property type="match status" value="1"/>
</dbReference>
<protein>
    <submittedName>
        <fullName evidence="2">Cupin domain-containing protein</fullName>
    </submittedName>
</protein>
<dbReference type="SUPFAM" id="SSF51182">
    <property type="entry name" value="RmlC-like cupins"/>
    <property type="match status" value="1"/>
</dbReference>
<name>A0A6G3QV85_9ACTN</name>
<dbReference type="Pfam" id="PF07883">
    <property type="entry name" value="Cupin_2"/>
    <property type="match status" value="1"/>
</dbReference>
<gene>
    <name evidence="2" type="ORF">G3I53_14040</name>
</gene>
<dbReference type="EMBL" id="JAAGMD010000396">
    <property type="protein sequence ID" value="NEA87134.1"/>
    <property type="molecule type" value="Genomic_DNA"/>
</dbReference>
<feature type="domain" description="Cupin type-2" evidence="1">
    <location>
        <begin position="44"/>
        <end position="106"/>
    </location>
</feature>
<proteinExistence type="predicted"/>
<dbReference type="InterPro" id="IPR013096">
    <property type="entry name" value="Cupin_2"/>
</dbReference>
<organism evidence="2">
    <name type="scientific">Streptomyces sp. SID14436</name>
    <dbReference type="NCBI Taxonomy" id="2706070"/>
    <lineage>
        <taxon>Bacteria</taxon>
        <taxon>Bacillati</taxon>
        <taxon>Actinomycetota</taxon>
        <taxon>Actinomycetes</taxon>
        <taxon>Kitasatosporales</taxon>
        <taxon>Streptomycetaceae</taxon>
        <taxon>Streptomyces</taxon>
    </lineage>
</organism>
<reference evidence="2" key="1">
    <citation type="submission" date="2020-01" db="EMBL/GenBank/DDBJ databases">
        <title>Insect and environment-associated Actinomycetes.</title>
        <authorList>
            <person name="Currrie C."/>
            <person name="Chevrette M."/>
            <person name="Carlson C."/>
            <person name="Stubbendieck R."/>
            <person name="Wendt-Pienkowski E."/>
        </authorList>
    </citation>
    <scope>NUCLEOTIDE SEQUENCE</scope>
    <source>
        <strain evidence="2">SID14436</strain>
    </source>
</reference>
<dbReference type="Gene3D" id="2.60.120.10">
    <property type="entry name" value="Jelly Rolls"/>
    <property type="match status" value="1"/>
</dbReference>
<sequence length="110" mass="11732">MQKLSLDALAREHLERAAATANGRSATTVYGGHEHVLRQTLLALTAGTSLAEHENPGEATLLVLRGRVRLTSGDDSWEGRDGDLIVVPDARHGLEAVEDAAVVLTVAKRD</sequence>
<dbReference type="PANTHER" id="PTHR37694:SF1">
    <property type="entry name" value="SLR8022 PROTEIN"/>
    <property type="match status" value="1"/>
</dbReference>
<accession>A0A6G3QV85</accession>